<comment type="caution">
    <text evidence="1">The sequence shown here is derived from an EMBL/GenBank/DDBJ whole genome shotgun (WGS) entry which is preliminary data.</text>
</comment>
<evidence type="ECO:0000313" key="1">
    <source>
        <dbReference type="EMBL" id="MFD1534312.1"/>
    </source>
</evidence>
<protein>
    <submittedName>
        <fullName evidence="1">Sacsin N-terminal ATP-binding-like domain-containing protein</fullName>
    </submittedName>
</protein>
<dbReference type="EMBL" id="JBHUCP010000033">
    <property type="protein sequence ID" value="MFD1534312.1"/>
    <property type="molecule type" value="Genomic_DNA"/>
</dbReference>
<dbReference type="Proteomes" id="UP001597145">
    <property type="component" value="Unassembled WGS sequence"/>
</dbReference>
<dbReference type="InterPro" id="IPR036890">
    <property type="entry name" value="HATPase_C_sf"/>
</dbReference>
<gene>
    <name evidence="1" type="ORF">ACFSCY_33335</name>
</gene>
<evidence type="ECO:0000313" key="2">
    <source>
        <dbReference type="Proteomes" id="UP001597145"/>
    </source>
</evidence>
<dbReference type="NCBIfam" id="NF047352">
    <property type="entry name" value="P_loop_sacsin"/>
    <property type="match status" value="1"/>
</dbReference>
<name>A0ABW4FVD8_9PSEU</name>
<accession>A0ABW4FVD8</accession>
<keyword evidence="2" id="KW-1185">Reference proteome</keyword>
<sequence length="963" mass="100372">MDTATDPFGTAVLRAAVLQSWAGSPTRFREDANAEEDLRLGGYADAWFVELAQNAADAARSAGVPGRVCVEVVDGELRVANTGSPLDAAGVAALASLRASAKRDDTGSVGRFGVGFAAVLAVSDAPRVVSAGGGIAFSAARTAEAVAELSGPAAELARRDEPPVLRLAWPTDERPPEGFDTEVRLPLRPGPGRDTAALLAQALESAGDLLLALPDLTEIAVGGEVLRRTDGPAPGEVTIGGRRWLLARTSGQLADDEVGTEAVEQRMRRDWTACWALPLTPDGLPEPLDGDVLHAPTAAAEQLSLPARLVATVPLEPDRRRVRPGPAAERVLAGAAAAYVDLVRAVQPEHRLALVPESGFPRSELDGRLRDLLFGALRGAAWLPAVSGAELAPGKAEWLDLPEFAGSALLDEAGFDRLLAPAALQALPAGRAATALGELGAHRMPVAELVQRLLAVERPAGWWRALYAAMEPVADTVPGARDELRALPVPLADGRMAAGPPTVLLPDEPPLPAVERLASLGLPGLHLADPAAVHPLLARLGAAVADPAALLEHPALAEAVDRSLDDADAGLDVRPLAEAVLELLAGRDAAPEGFGALALPAADGAPARADELMLPDAALRPLLAPDVPLDALDAGFAASVPRDALLAVGVLDGFAVLVEEDPAGPDHHLDDEERWWDEHEVPPTRLVAVRDLDLVADDAWPAALALLASGRETRAALTAPGAYTAWWLARHARLAGRRPAFWRLPSADDLAALYDPPPPVDVDEALLAAIGVRADLRITDTAVAADLIARLVDPARHPDVALVAEAYAELADAVADGRVDPVDLELPEQVRALDGTVSDVDVAMVLDLPWLAAVVPAGELVTGGDPAALADLLDLPLASDVVAAQVLGEGRAVRWADVGEVVVACHTLGVPVPTGELLVHDELEVAVRRPAAGRLPVPTWRDAEGRWHAGDPLRALLGVLAQE</sequence>
<organism evidence="1 2">
    <name type="scientific">Pseudonocardia aurantiaca</name>
    <dbReference type="NCBI Taxonomy" id="75290"/>
    <lineage>
        <taxon>Bacteria</taxon>
        <taxon>Bacillati</taxon>
        <taxon>Actinomycetota</taxon>
        <taxon>Actinomycetes</taxon>
        <taxon>Pseudonocardiales</taxon>
        <taxon>Pseudonocardiaceae</taxon>
        <taxon>Pseudonocardia</taxon>
    </lineage>
</organism>
<reference evidence="2" key="1">
    <citation type="journal article" date="2019" name="Int. J. Syst. Evol. Microbiol.">
        <title>The Global Catalogue of Microorganisms (GCM) 10K type strain sequencing project: providing services to taxonomists for standard genome sequencing and annotation.</title>
        <authorList>
            <consortium name="The Broad Institute Genomics Platform"/>
            <consortium name="The Broad Institute Genome Sequencing Center for Infectious Disease"/>
            <person name="Wu L."/>
            <person name="Ma J."/>
        </authorList>
    </citation>
    <scope>NUCLEOTIDE SEQUENCE [LARGE SCALE GENOMIC DNA]</scope>
    <source>
        <strain evidence="2">JCM 12165</strain>
    </source>
</reference>
<proteinExistence type="predicted"/>
<dbReference type="RefSeq" id="WP_343984703.1">
    <property type="nucleotide sequence ID" value="NZ_BAAAJG010000025.1"/>
</dbReference>
<dbReference type="SUPFAM" id="SSF55874">
    <property type="entry name" value="ATPase domain of HSP90 chaperone/DNA topoisomerase II/histidine kinase"/>
    <property type="match status" value="1"/>
</dbReference>